<comment type="caution">
    <text evidence="2">The sequence shown here is derived from an EMBL/GenBank/DDBJ whole genome shotgun (WGS) entry which is preliminary data.</text>
</comment>
<evidence type="ECO:0000313" key="3">
    <source>
        <dbReference type="Proteomes" id="UP000716446"/>
    </source>
</evidence>
<evidence type="ECO:0008006" key="4">
    <source>
        <dbReference type="Google" id="ProtNLM"/>
    </source>
</evidence>
<dbReference type="AlphaFoldDB" id="A0A9N8JBQ4"/>
<sequence>MPSTTPTIVFLSAEDLDQLRVCIKSRGLQEKLSAMNNPHGATLMTVTLNTTQRLLSMFEGDARKKLQLYLNDPTPSATFTTIQSVPLRRDQRREVHNLIRQLSNSKLDSGLDNQTSRIDVFVRNTISQYHKQENQRPRVPRQQNTQQQRAPTRAFPYHNTNATRNAPRNKLATRGTAPRAAPSVPLTAEQQAKVDVWIETPAQIAAREEAAAEARAKRRNAPPTKFKSVDWVSLVDATFKSTAKETGPELTPEELAQRAERRKKALPPHMRGAAFQAQNDE</sequence>
<keyword evidence="3" id="KW-1185">Reference proteome</keyword>
<name>A0A9N8JBQ4_9PEZI</name>
<dbReference type="Proteomes" id="UP000716446">
    <property type="component" value="Unassembled WGS sequence"/>
</dbReference>
<dbReference type="EMBL" id="CAIJEN010000003">
    <property type="protein sequence ID" value="CAD0084486.1"/>
    <property type="molecule type" value="Genomic_DNA"/>
</dbReference>
<evidence type="ECO:0000313" key="2">
    <source>
        <dbReference type="EMBL" id="CAD0084486.1"/>
    </source>
</evidence>
<proteinExistence type="predicted"/>
<protein>
    <recommendedName>
        <fullName evidence="4">R3H domain-containing protein</fullName>
    </recommendedName>
</protein>
<organism evidence="2 3">
    <name type="scientific">Aureobasidium vineae</name>
    <dbReference type="NCBI Taxonomy" id="2773715"/>
    <lineage>
        <taxon>Eukaryota</taxon>
        <taxon>Fungi</taxon>
        <taxon>Dikarya</taxon>
        <taxon>Ascomycota</taxon>
        <taxon>Pezizomycotina</taxon>
        <taxon>Dothideomycetes</taxon>
        <taxon>Dothideomycetidae</taxon>
        <taxon>Dothideales</taxon>
        <taxon>Saccotheciaceae</taxon>
        <taxon>Aureobasidium</taxon>
    </lineage>
</organism>
<feature type="region of interest" description="Disordered" evidence="1">
    <location>
        <begin position="130"/>
        <end position="187"/>
    </location>
</feature>
<accession>A0A9N8JBQ4</accession>
<evidence type="ECO:0000256" key="1">
    <source>
        <dbReference type="SAM" id="MobiDB-lite"/>
    </source>
</evidence>
<reference evidence="2" key="1">
    <citation type="submission" date="2020-06" db="EMBL/GenBank/DDBJ databases">
        <authorList>
            <person name="Onetto C."/>
        </authorList>
    </citation>
    <scope>NUCLEOTIDE SEQUENCE</scope>
</reference>
<feature type="region of interest" description="Disordered" evidence="1">
    <location>
        <begin position="242"/>
        <end position="281"/>
    </location>
</feature>
<gene>
    <name evidence="2" type="ORF">AWRI4619_LOCUS3053</name>
</gene>
<feature type="compositionally biased region" description="Polar residues" evidence="1">
    <location>
        <begin position="141"/>
        <end position="150"/>
    </location>
</feature>